<evidence type="ECO:0000313" key="2">
    <source>
        <dbReference type="Proteomes" id="UP001501352"/>
    </source>
</evidence>
<comment type="caution">
    <text evidence="1">The sequence shown here is derived from an EMBL/GenBank/DDBJ whole genome shotgun (WGS) entry which is preliminary data.</text>
</comment>
<dbReference type="RefSeq" id="WP_343793371.1">
    <property type="nucleotide sequence ID" value="NZ_BAAAGA010000005.1"/>
</dbReference>
<dbReference type="Proteomes" id="UP001501352">
    <property type="component" value="Unassembled WGS sequence"/>
</dbReference>
<gene>
    <name evidence="1" type="ORF">GCM10009422_20360</name>
</gene>
<protein>
    <recommendedName>
        <fullName evidence="3">Integrase</fullName>
    </recommendedName>
</protein>
<name>A0ABP3S233_9CAUL</name>
<evidence type="ECO:0008006" key="3">
    <source>
        <dbReference type="Google" id="ProtNLM"/>
    </source>
</evidence>
<keyword evidence="2" id="KW-1185">Reference proteome</keyword>
<proteinExistence type="predicted"/>
<dbReference type="EMBL" id="BAAAGA010000005">
    <property type="protein sequence ID" value="GAA0624021.1"/>
    <property type="molecule type" value="Genomic_DNA"/>
</dbReference>
<evidence type="ECO:0000313" key="1">
    <source>
        <dbReference type="EMBL" id="GAA0624021.1"/>
    </source>
</evidence>
<sequence length="776" mass="86335">MTPELQAFLRLGRELAESRHLSWDLPYDLTTGSIPRDRWWDLSALVNANTGVRVKLSTFATHDASLDAIARFGGGKAAPVMTGEWIELYKAVALQDILVLGNKPSNFGANVGPSFRILAAAAGSLAPHELSSDQVQLGFNAALVASDSAKRASTLKALVTRWFDATGICQHRPLAQYCTAYPGRSELLGQVQKLAVTSRRQTDTKRPAALRSELSQRHFAEKLPSEEALLELIRIVFGERPRTVSDMVRFHQVRILLTTGFRAGELVTLPAATLVSREQETSHARLYGPPAPALALRHFAEKQFAKGRGADLIESLHHVPPLFAPIVKESVAEVLRLTAPMREMLKAQRTAGRLFPEVALDALVPWTEAYSRLSGMMQFSSEPIPDDLKTRYRANYDASVLTEMRDHQRAWASRRPHKQVREYFLRANTALRRPMVRDSRGEFLHLGNRVRTGDIGLYVLGADMESYAATHLPSKTPDMRVSQAGSRALGIEDFLFLYPARALAEEKHDAIVDLDRYFAVQRTERQDLELQLGGSAREGKLFQKYGMDEKSRLLAVNPHAIRHLQNTELFRLGVADTIISKRFNRKSPVQSYSYDHRTLAEHLDEMDPATAKALADADLGPQARRAFDLIRGGKIQGPIVKQFRKVQAAEGDDAAFAYLNAEAGALHVTPYGFCLNSFAASPCLKHLECFNACSHLVRTDSPQEQANLEQLRDRYELHIGRLRERPSAAPMFEVQLRHAEARLEGVRVALRQAPGSAVFPDGDDRSQVLGENVSVG</sequence>
<reference evidence="2" key="1">
    <citation type="journal article" date="2019" name="Int. J. Syst. Evol. Microbiol.">
        <title>The Global Catalogue of Microorganisms (GCM) 10K type strain sequencing project: providing services to taxonomists for standard genome sequencing and annotation.</title>
        <authorList>
            <consortium name="The Broad Institute Genomics Platform"/>
            <consortium name="The Broad Institute Genome Sequencing Center for Infectious Disease"/>
            <person name="Wu L."/>
            <person name="Ma J."/>
        </authorList>
    </citation>
    <scope>NUCLEOTIDE SEQUENCE [LARGE SCALE GENOMIC DNA]</scope>
    <source>
        <strain evidence="2">JCM 12928</strain>
    </source>
</reference>
<organism evidence="1 2">
    <name type="scientific">Brevundimonas kwangchunensis</name>
    <dbReference type="NCBI Taxonomy" id="322163"/>
    <lineage>
        <taxon>Bacteria</taxon>
        <taxon>Pseudomonadati</taxon>
        <taxon>Pseudomonadota</taxon>
        <taxon>Alphaproteobacteria</taxon>
        <taxon>Caulobacterales</taxon>
        <taxon>Caulobacteraceae</taxon>
        <taxon>Brevundimonas</taxon>
    </lineage>
</organism>
<accession>A0ABP3S233</accession>